<dbReference type="Pfam" id="PF15902">
    <property type="entry name" value="Sortilin-Vps10"/>
    <property type="match status" value="1"/>
</dbReference>
<keyword evidence="5" id="KW-1185">Reference proteome</keyword>
<dbReference type="PANTHER" id="PTHR43739">
    <property type="entry name" value="XYLOGLUCANASE (EUROFUNG)"/>
    <property type="match status" value="1"/>
</dbReference>
<dbReference type="KEGG" id="samy:DB32_002008"/>
<dbReference type="CDD" id="cd15482">
    <property type="entry name" value="Sialidase_non-viral"/>
    <property type="match status" value="1"/>
</dbReference>
<proteinExistence type="predicted"/>
<gene>
    <name evidence="4" type="ORF">DB32_002008</name>
</gene>
<evidence type="ECO:0000259" key="3">
    <source>
        <dbReference type="Pfam" id="PF15902"/>
    </source>
</evidence>
<dbReference type="RefSeq" id="WP_053232156.1">
    <property type="nucleotide sequence ID" value="NZ_CP011125.1"/>
</dbReference>
<evidence type="ECO:0000256" key="2">
    <source>
        <dbReference type="SAM" id="SignalP"/>
    </source>
</evidence>
<evidence type="ECO:0000313" key="4">
    <source>
        <dbReference type="EMBL" id="AKF04859.1"/>
    </source>
</evidence>
<dbReference type="AlphaFoldDB" id="A0A0F6SEA6"/>
<evidence type="ECO:0000256" key="1">
    <source>
        <dbReference type="ARBA" id="ARBA00022737"/>
    </source>
</evidence>
<feature type="signal peptide" evidence="2">
    <location>
        <begin position="1"/>
        <end position="22"/>
    </location>
</feature>
<feature type="domain" description="Sortilin N-terminal" evidence="3">
    <location>
        <begin position="142"/>
        <end position="274"/>
    </location>
</feature>
<dbReference type="Gene3D" id="2.130.10.10">
    <property type="entry name" value="YVTN repeat-like/Quinoprotein amine dehydrogenase"/>
    <property type="match status" value="2"/>
</dbReference>
<feature type="chain" id="PRO_5002509972" evidence="2">
    <location>
        <begin position="23"/>
        <end position="435"/>
    </location>
</feature>
<accession>A0A0F6SEA6</accession>
<dbReference type="Proteomes" id="UP000034883">
    <property type="component" value="Chromosome"/>
</dbReference>
<dbReference type="GO" id="GO:0016787">
    <property type="term" value="F:hydrolase activity"/>
    <property type="evidence" value="ECO:0007669"/>
    <property type="project" value="UniProtKB-KW"/>
</dbReference>
<reference evidence="4 5" key="1">
    <citation type="submission" date="2015-03" db="EMBL/GenBank/DDBJ databases">
        <title>Genome assembly of Sandaracinus amylolyticus DSM 53668.</title>
        <authorList>
            <person name="Sharma G."/>
            <person name="Subramanian S."/>
        </authorList>
    </citation>
    <scope>NUCLEOTIDE SEQUENCE [LARGE SCALE GENOMIC DNA]</scope>
    <source>
        <strain evidence="4 5">DSM 53668</strain>
    </source>
</reference>
<dbReference type="OrthoDB" id="5497530at2"/>
<dbReference type="EMBL" id="CP011125">
    <property type="protein sequence ID" value="AKF04859.1"/>
    <property type="molecule type" value="Genomic_DNA"/>
</dbReference>
<dbReference type="InterPro" id="IPR024038">
    <property type="entry name" value="MYXO-CTERM"/>
</dbReference>
<dbReference type="GO" id="GO:0010411">
    <property type="term" value="P:xyloglucan metabolic process"/>
    <property type="evidence" value="ECO:0007669"/>
    <property type="project" value="TreeGrafter"/>
</dbReference>
<keyword evidence="4" id="KW-0378">Hydrolase</keyword>
<organism evidence="4 5">
    <name type="scientific">Sandaracinus amylolyticus</name>
    <dbReference type="NCBI Taxonomy" id="927083"/>
    <lineage>
        <taxon>Bacteria</taxon>
        <taxon>Pseudomonadati</taxon>
        <taxon>Myxococcota</taxon>
        <taxon>Polyangia</taxon>
        <taxon>Polyangiales</taxon>
        <taxon>Sandaracinaceae</taxon>
        <taxon>Sandaracinus</taxon>
    </lineage>
</organism>
<dbReference type="InterPro" id="IPR052025">
    <property type="entry name" value="Xyloglucanase_GH74"/>
</dbReference>
<name>A0A0F6SEA6_9BACT</name>
<dbReference type="PANTHER" id="PTHR43739:SF5">
    <property type="entry name" value="EXO-ALPHA-SIALIDASE"/>
    <property type="match status" value="1"/>
</dbReference>
<dbReference type="STRING" id="927083.DB32_002008"/>
<keyword evidence="2" id="KW-0732">Signal</keyword>
<dbReference type="InterPro" id="IPR031778">
    <property type="entry name" value="Sortilin_N"/>
</dbReference>
<protein>
    <submittedName>
        <fullName evidence="4">Glycosyl hydrolase, BNR repeat</fullName>
    </submittedName>
</protein>
<dbReference type="NCBIfam" id="TIGR03901">
    <property type="entry name" value="MYXO-CTERM"/>
    <property type="match status" value="1"/>
</dbReference>
<dbReference type="SUPFAM" id="SSF110296">
    <property type="entry name" value="Oligoxyloglucan reducing end-specific cellobiohydrolase"/>
    <property type="match status" value="2"/>
</dbReference>
<dbReference type="InterPro" id="IPR015943">
    <property type="entry name" value="WD40/YVTN_repeat-like_dom_sf"/>
</dbReference>
<evidence type="ECO:0000313" key="5">
    <source>
        <dbReference type="Proteomes" id="UP000034883"/>
    </source>
</evidence>
<keyword evidence="1" id="KW-0677">Repeat</keyword>
<sequence>MMMRVSSIALLLVLALAARASAHGREPSLGAVTFHPTDRDHVVVRATWGFITTRDGGETWTWQCADAVPFDRTNEDPAIVMFPSRALVAATFDGLHRSDEAQCAWSTPETAPDDEYVVDVVQDPSEPRTAWLITSTGTTPDEVRRSEDEGLTWSTIAIPHPTALTDRIRVGTSDPMRVYTSGAILMTDTEPRRGVVLRSDDRAETFRAIEIPLVEGERIVHVLGVDPTNADRLFARMVRPVADEVPERLLISEDGGDTWRTVLEMLEIVGFAMSADGRTVWAGSWDGGLARSTDGGLTFEMLDPALRVRCLAQREGELWVCADDRTTGFALARSSDGGETLDALWSYDDVRNDVGCSADTQVGERCPMFWPDLVFDLQVDAGIVPDAGVTTMDAGSGEGGGDGGCSCRAGPSTRAPGGALLLGLALLALRRARRV</sequence>